<organism evidence="1 2">
    <name type="scientific">Nonomuraea typhae</name>
    <dbReference type="NCBI Taxonomy" id="2603600"/>
    <lineage>
        <taxon>Bacteria</taxon>
        <taxon>Bacillati</taxon>
        <taxon>Actinomycetota</taxon>
        <taxon>Actinomycetes</taxon>
        <taxon>Streptosporangiales</taxon>
        <taxon>Streptosporangiaceae</taxon>
        <taxon>Nonomuraea</taxon>
    </lineage>
</organism>
<protein>
    <submittedName>
        <fullName evidence="1">Uncharacterized protein</fullName>
    </submittedName>
</protein>
<accession>A0ABW7YJC2</accession>
<dbReference type="Proteomes" id="UP001612741">
    <property type="component" value="Unassembled WGS sequence"/>
</dbReference>
<sequence>MAEFKDINGRVLEYGDLIRQLIADPACGALVQHVGAQGQVVGFGRSRVEVEFAGGARRRIKGRCLHFSHKPKTPLAPPPGPLDALADFLDGLDADSFVSLSQKGGYLNLYAQDVRQIVEWAKKGRTDG</sequence>
<comment type="caution">
    <text evidence="1">The sequence shown here is derived from an EMBL/GenBank/DDBJ whole genome shotgun (WGS) entry which is preliminary data.</text>
</comment>
<evidence type="ECO:0000313" key="2">
    <source>
        <dbReference type="Proteomes" id="UP001612741"/>
    </source>
</evidence>
<gene>
    <name evidence="1" type="ORF">ACIBG2_01320</name>
</gene>
<reference evidence="1 2" key="1">
    <citation type="submission" date="2024-10" db="EMBL/GenBank/DDBJ databases">
        <title>The Natural Products Discovery Center: Release of the First 8490 Sequenced Strains for Exploring Actinobacteria Biosynthetic Diversity.</title>
        <authorList>
            <person name="Kalkreuter E."/>
            <person name="Kautsar S.A."/>
            <person name="Yang D."/>
            <person name="Bader C.D."/>
            <person name="Teijaro C.N."/>
            <person name="Fluegel L."/>
            <person name="Davis C.M."/>
            <person name="Simpson J.R."/>
            <person name="Lauterbach L."/>
            <person name="Steele A.D."/>
            <person name="Gui C."/>
            <person name="Meng S."/>
            <person name="Li G."/>
            <person name="Viehrig K."/>
            <person name="Ye F."/>
            <person name="Su P."/>
            <person name="Kiefer A.F."/>
            <person name="Nichols A."/>
            <person name="Cepeda A.J."/>
            <person name="Yan W."/>
            <person name="Fan B."/>
            <person name="Jiang Y."/>
            <person name="Adhikari A."/>
            <person name="Zheng C.-J."/>
            <person name="Schuster L."/>
            <person name="Cowan T.M."/>
            <person name="Smanski M.J."/>
            <person name="Chevrette M.G."/>
            <person name="De Carvalho L.P.S."/>
            <person name="Shen B."/>
        </authorList>
    </citation>
    <scope>NUCLEOTIDE SEQUENCE [LARGE SCALE GENOMIC DNA]</scope>
    <source>
        <strain evidence="1 2">NPDC050545</strain>
    </source>
</reference>
<keyword evidence="2" id="KW-1185">Reference proteome</keyword>
<proteinExistence type="predicted"/>
<dbReference type="EMBL" id="JBITGY010000001">
    <property type="protein sequence ID" value="MFI6495991.1"/>
    <property type="molecule type" value="Genomic_DNA"/>
</dbReference>
<name>A0ABW7YJC2_9ACTN</name>
<dbReference type="RefSeq" id="WP_397077839.1">
    <property type="nucleotide sequence ID" value="NZ_JBITGY010000001.1"/>
</dbReference>
<evidence type="ECO:0000313" key="1">
    <source>
        <dbReference type="EMBL" id="MFI6495991.1"/>
    </source>
</evidence>